<feature type="non-terminal residue" evidence="1">
    <location>
        <position position="215"/>
    </location>
</feature>
<name>A0ACA9RV89_9GLOM</name>
<proteinExistence type="predicted"/>
<reference evidence="1" key="1">
    <citation type="submission" date="2021-06" db="EMBL/GenBank/DDBJ databases">
        <authorList>
            <person name="Kallberg Y."/>
            <person name="Tangrot J."/>
            <person name="Rosling A."/>
        </authorList>
    </citation>
    <scope>NUCLEOTIDE SEQUENCE</scope>
    <source>
        <strain evidence="1">MA461A</strain>
    </source>
</reference>
<sequence length="215" mass="25603">YLEDIEIDYDSEEEIENNYGIANNMSYHYEDIANNMPYLGYQCEIEDFQDYTWQITNWTSLERRTTGPEFEAGGWKWRILLFPCGNNNPKAVSIYLDFADKKEAPAGWHCCVQFALALWNPEYPKFCVVHYAYHRFTAEESDWGFTQFYEQNKLFVPSKIRPRLLIENNTCNITAFVRIINDPKYLNAELQLLYSIKYFRKAIYQIPTEDDEPIR</sequence>
<protein>
    <submittedName>
        <fullName evidence="1">32678_t:CDS:1</fullName>
    </submittedName>
</protein>
<evidence type="ECO:0000313" key="2">
    <source>
        <dbReference type="Proteomes" id="UP000789920"/>
    </source>
</evidence>
<dbReference type="Proteomes" id="UP000789920">
    <property type="component" value="Unassembled WGS sequence"/>
</dbReference>
<comment type="caution">
    <text evidence="1">The sequence shown here is derived from an EMBL/GenBank/DDBJ whole genome shotgun (WGS) entry which is preliminary data.</text>
</comment>
<gene>
    <name evidence="1" type="ORF">RPERSI_LOCUS23182</name>
</gene>
<organism evidence="1 2">
    <name type="scientific">Racocetra persica</name>
    <dbReference type="NCBI Taxonomy" id="160502"/>
    <lineage>
        <taxon>Eukaryota</taxon>
        <taxon>Fungi</taxon>
        <taxon>Fungi incertae sedis</taxon>
        <taxon>Mucoromycota</taxon>
        <taxon>Glomeromycotina</taxon>
        <taxon>Glomeromycetes</taxon>
        <taxon>Diversisporales</taxon>
        <taxon>Gigasporaceae</taxon>
        <taxon>Racocetra</taxon>
    </lineage>
</organism>
<dbReference type="EMBL" id="CAJVQC010071752">
    <property type="protein sequence ID" value="CAG8810887.1"/>
    <property type="molecule type" value="Genomic_DNA"/>
</dbReference>
<feature type="non-terminal residue" evidence="1">
    <location>
        <position position="1"/>
    </location>
</feature>
<evidence type="ECO:0000313" key="1">
    <source>
        <dbReference type="EMBL" id="CAG8810887.1"/>
    </source>
</evidence>
<keyword evidence="2" id="KW-1185">Reference proteome</keyword>
<accession>A0ACA9RV89</accession>